<proteinExistence type="predicted"/>
<dbReference type="Gene3D" id="3.90.1170.50">
    <property type="entry name" value="Aldehyde oxidase/xanthine dehydrogenase, a/b hammerhead"/>
    <property type="match status" value="1"/>
</dbReference>
<evidence type="ECO:0000313" key="2">
    <source>
        <dbReference type="EMBL" id="MBR0800407.1"/>
    </source>
</evidence>
<dbReference type="InterPro" id="IPR012368">
    <property type="entry name" value="OxRdtase_Mopterin-bd_su_IorB"/>
</dbReference>
<evidence type="ECO:0000313" key="3">
    <source>
        <dbReference type="Proteomes" id="UP001315278"/>
    </source>
</evidence>
<keyword evidence="3" id="KW-1185">Reference proteome</keyword>
<dbReference type="PANTHER" id="PTHR47495">
    <property type="entry name" value="ALDEHYDE DEHYDROGENASE"/>
    <property type="match status" value="1"/>
</dbReference>
<name>A0ABS5FUA7_9BRAD</name>
<dbReference type="Pfam" id="PF20256">
    <property type="entry name" value="MoCoBD_2"/>
    <property type="match status" value="2"/>
</dbReference>
<dbReference type="InterPro" id="IPR008274">
    <property type="entry name" value="AldOxase/xan_DH_MoCoBD1"/>
</dbReference>
<dbReference type="NCBIfam" id="TIGR01409">
    <property type="entry name" value="TAT_signal_seq"/>
    <property type="match status" value="1"/>
</dbReference>
<dbReference type="InterPro" id="IPR046867">
    <property type="entry name" value="AldOxase/xan_DH_MoCoBD2"/>
</dbReference>
<dbReference type="InterPro" id="IPR052516">
    <property type="entry name" value="N-heterocyclic_Hydroxylase"/>
</dbReference>
<sequence>MPMITPAFKPSRRDFLREAAATIGVFTLGTFIPFGPARAEGGGPAPGPFDPNIFLQISPDNTVTLISKHFEMGQGVTTGLATLVAEELDADWSQMRFVFAPANAALYNNLLFGPVQATGGSTSTAEAFTQMRQVGAAARAMLVSAAAAKWGVPASEIAISQGVVSQGANRATLAELAEAAMRMPVPQKVSLKEPKAWKLIGTHVPRLDSVAKTTGAAVFALDVRRPGMLTAVVRHPDVFGATVASFDATDARKVDGVVDVQQLPTGVAVYATNTWAAIEGRKVLRVSWDTSKAETRSTAQIFDEYRGLLAQPGLQAVKRGDASEALARAAKIVEAEFTFPYLAHAPMEPLNCTMELSANGAEIWSGCQLQTIDQFVAAQILGLKPEQVKINTFFGGGSFGRRGNPVADWVAELAFAAKAIGGRAPVHLVWTREDDIKGGFYRPMVLHRVRAGVTADGAISGWQHQLVSKSIFTGTPFESSSVKDGLDASSVEGVSDTDYAIPDFDVRQHNVTTPLPVLWWRSVGNSHTAFAMETAIDELAALAGKDPVAFRTALLAHDPRDVAVIRLAAEKSGWGSPIAGAGRGRGIAFHHSFGTRIAMVADVTVHGTAIQVERMVAAADVGVPVNPDVIAAQIEGAIGFALSMVLRNQITLRGGVVQQSNFDDYEPTRMREMPKVEVHIVPSTEPPSGIGEPGVPPVAPAIGNAVAAATGTRLHGLPLGFATLSG</sequence>
<dbReference type="Gene3D" id="3.30.365.10">
    <property type="entry name" value="Aldehyde oxidase/xanthine dehydrogenase, molybdopterin binding domain"/>
    <property type="match status" value="4"/>
</dbReference>
<dbReference type="InterPro" id="IPR006311">
    <property type="entry name" value="TAT_signal"/>
</dbReference>
<dbReference type="SUPFAM" id="SSF56003">
    <property type="entry name" value="Molybdenum cofactor-binding domain"/>
    <property type="match status" value="2"/>
</dbReference>
<dbReference type="InterPro" id="IPR037165">
    <property type="entry name" value="AldOxase/xan_DH_Mopterin-bd_sf"/>
</dbReference>
<protein>
    <submittedName>
        <fullName evidence="2">Xanthine dehydrogenase family protein molybdopterin-binding subunit</fullName>
    </submittedName>
</protein>
<dbReference type="PANTHER" id="PTHR47495:SF2">
    <property type="entry name" value="ALDEHYDE DEHYDROGENASE"/>
    <property type="match status" value="1"/>
</dbReference>
<dbReference type="PIRSF" id="PIRSF036389">
    <property type="entry name" value="IOR_B"/>
    <property type="match status" value="1"/>
</dbReference>
<reference evidence="3" key="1">
    <citation type="journal article" date="2021" name="ISME J.">
        <title>Evolutionary origin and ecological implication of a unique nif island in free-living Bradyrhizobium lineages.</title>
        <authorList>
            <person name="Tao J."/>
        </authorList>
    </citation>
    <scope>NUCLEOTIDE SEQUENCE [LARGE SCALE GENOMIC DNA]</scope>
    <source>
        <strain evidence="3">SZCCT0434</strain>
    </source>
</reference>
<dbReference type="InterPro" id="IPR000674">
    <property type="entry name" value="Ald_Oxase/Xan_DH_a/b"/>
</dbReference>
<organism evidence="2 3">
    <name type="scientific">Bradyrhizobium jicamae</name>
    <dbReference type="NCBI Taxonomy" id="280332"/>
    <lineage>
        <taxon>Bacteria</taxon>
        <taxon>Pseudomonadati</taxon>
        <taxon>Pseudomonadota</taxon>
        <taxon>Alphaproteobacteria</taxon>
        <taxon>Hyphomicrobiales</taxon>
        <taxon>Nitrobacteraceae</taxon>
        <taxon>Bradyrhizobium</taxon>
    </lineage>
</organism>
<dbReference type="Pfam" id="PF02738">
    <property type="entry name" value="MoCoBD_1"/>
    <property type="match status" value="1"/>
</dbReference>
<dbReference type="Proteomes" id="UP001315278">
    <property type="component" value="Unassembled WGS sequence"/>
</dbReference>
<dbReference type="EMBL" id="JAFCJH010000053">
    <property type="protein sequence ID" value="MBR0800407.1"/>
    <property type="molecule type" value="Genomic_DNA"/>
</dbReference>
<dbReference type="PROSITE" id="PS51318">
    <property type="entry name" value="TAT"/>
    <property type="match status" value="1"/>
</dbReference>
<dbReference type="RefSeq" id="WP_212494802.1">
    <property type="nucleotide sequence ID" value="NZ_JAFCJH010000053.1"/>
</dbReference>
<dbReference type="InterPro" id="IPR019546">
    <property type="entry name" value="TAT_signal_bac_arc"/>
</dbReference>
<gene>
    <name evidence="2" type="ORF">JQ615_34060</name>
</gene>
<accession>A0ABS5FUA7</accession>
<evidence type="ECO:0000259" key="1">
    <source>
        <dbReference type="SMART" id="SM01008"/>
    </source>
</evidence>
<feature type="domain" description="Aldehyde oxidase/xanthine dehydrogenase a/b hammerhead" evidence="1">
    <location>
        <begin position="214"/>
        <end position="292"/>
    </location>
</feature>
<dbReference type="SMART" id="SM01008">
    <property type="entry name" value="Ald_Xan_dh_C"/>
    <property type="match status" value="1"/>
</dbReference>
<comment type="caution">
    <text evidence="2">The sequence shown here is derived from an EMBL/GenBank/DDBJ whole genome shotgun (WGS) entry which is preliminary data.</text>
</comment>